<dbReference type="Proteomes" id="UP000663882">
    <property type="component" value="Unassembled WGS sequence"/>
</dbReference>
<accession>A0A814XEP0</accession>
<sequence>FEFTSNNKIGKMVTSHNMANLEDEIALQNRLLSNMKNSQKDYEEIMLDMETNMDVISNTLLHLRNQLIDSHHQINVLTEENTCLKTLYKSNNNNI</sequence>
<gene>
    <name evidence="1" type="ORF">RFH988_LOCUS25346</name>
</gene>
<feature type="non-terminal residue" evidence="1">
    <location>
        <position position="1"/>
    </location>
</feature>
<evidence type="ECO:0000313" key="1">
    <source>
        <dbReference type="EMBL" id="CAF1215329.1"/>
    </source>
</evidence>
<evidence type="ECO:0000313" key="2">
    <source>
        <dbReference type="Proteomes" id="UP000663882"/>
    </source>
</evidence>
<dbReference type="EMBL" id="CAJNOO010001923">
    <property type="protein sequence ID" value="CAF1215329.1"/>
    <property type="molecule type" value="Genomic_DNA"/>
</dbReference>
<name>A0A814XEP0_9BILA</name>
<dbReference type="AlphaFoldDB" id="A0A814XEP0"/>
<dbReference type="OrthoDB" id="3366661at2759"/>
<proteinExistence type="predicted"/>
<organism evidence="1 2">
    <name type="scientific">Rotaria sordida</name>
    <dbReference type="NCBI Taxonomy" id="392033"/>
    <lineage>
        <taxon>Eukaryota</taxon>
        <taxon>Metazoa</taxon>
        <taxon>Spiralia</taxon>
        <taxon>Gnathifera</taxon>
        <taxon>Rotifera</taxon>
        <taxon>Eurotatoria</taxon>
        <taxon>Bdelloidea</taxon>
        <taxon>Philodinida</taxon>
        <taxon>Philodinidae</taxon>
        <taxon>Rotaria</taxon>
    </lineage>
</organism>
<reference evidence="1" key="1">
    <citation type="submission" date="2021-02" db="EMBL/GenBank/DDBJ databases">
        <authorList>
            <person name="Nowell W R."/>
        </authorList>
    </citation>
    <scope>NUCLEOTIDE SEQUENCE</scope>
</reference>
<protein>
    <submittedName>
        <fullName evidence="1">Uncharacterized protein</fullName>
    </submittedName>
</protein>
<comment type="caution">
    <text evidence="1">The sequence shown here is derived from an EMBL/GenBank/DDBJ whole genome shotgun (WGS) entry which is preliminary data.</text>
</comment>